<evidence type="ECO:0000313" key="1">
    <source>
        <dbReference type="EMBL" id="QXT62924.1"/>
    </source>
</evidence>
<sequence>MRITVTGVSQLRLPAECVVVTLTTGFTGPRRDEVVAETVRTTDAMRARLQEAIADCRGRDLKLTSLRTWAGAGTDSQGNPGTPQHSAEVRGSVRLDDLSAVGPLLGELAATRGIRVVGLDWQLTEETIAQQQPEVIGEAFRDARQRAGWIAAAAGYRRIEPTSIRDDGAPMFARAMSAPMQRGGSAPQIDLDPADVEVSAHLTVDFETT</sequence>
<keyword evidence="2" id="KW-1185">Reference proteome</keyword>
<protein>
    <submittedName>
        <fullName evidence="1">SIMPL domain-containing protein</fullName>
    </submittedName>
</protein>
<dbReference type="EMBL" id="CP079216">
    <property type="protein sequence ID" value="QXT62924.1"/>
    <property type="molecule type" value="Genomic_DNA"/>
</dbReference>
<dbReference type="InterPro" id="IPR007497">
    <property type="entry name" value="SIMPL/DUF541"/>
</dbReference>
<gene>
    <name evidence="1" type="ORF">KDB89_00050</name>
</gene>
<accession>A0ABX8SNZ1</accession>
<dbReference type="Pfam" id="PF04402">
    <property type="entry name" value="SIMPL"/>
    <property type="match status" value="1"/>
</dbReference>
<dbReference type="RefSeq" id="WP_219082257.1">
    <property type="nucleotide sequence ID" value="NZ_CP079216.1"/>
</dbReference>
<reference evidence="1 2" key="1">
    <citation type="submission" date="2021-07" db="EMBL/GenBank/DDBJ databases">
        <title>complete genome sequencing of Tessaracoccus sp.J1M15.</title>
        <authorList>
            <person name="Bae J.-W."/>
            <person name="Kim D.-y."/>
        </authorList>
    </citation>
    <scope>NUCLEOTIDE SEQUENCE [LARGE SCALE GENOMIC DNA]</scope>
    <source>
        <strain evidence="1 2">J1M15</strain>
    </source>
</reference>
<evidence type="ECO:0000313" key="2">
    <source>
        <dbReference type="Proteomes" id="UP000824504"/>
    </source>
</evidence>
<proteinExistence type="predicted"/>
<dbReference type="Proteomes" id="UP000824504">
    <property type="component" value="Chromosome"/>
</dbReference>
<name>A0ABX8SNZ1_9ACTN</name>
<organism evidence="1 2">
    <name type="scientific">Tessaracoccus palaemonis</name>
    <dbReference type="NCBI Taxonomy" id="2829499"/>
    <lineage>
        <taxon>Bacteria</taxon>
        <taxon>Bacillati</taxon>
        <taxon>Actinomycetota</taxon>
        <taxon>Actinomycetes</taxon>
        <taxon>Propionibacteriales</taxon>
        <taxon>Propionibacteriaceae</taxon>
        <taxon>Tessaracoccus</taxon>
    </lineage>
</organism>